<feature type="non-terminal residue" evidence="1">
    <location>
        <position position="1"/>
    </location>
</feature>
<dbReference type="EMBL" id="CAJVCH010568030">
    <property type="protein sequence ID" value="CAG7833010.1"/>
    <property type="molecule type" value="Genomic_DNA"/>
</dbReference>
<sequence>LISLLVISSFSPGTSGSNVHFSHALLPPHG</sequence>
<gene>
    <name evidence="1" type="ORF">AFUS01_LOCUS42662</name>
</gene>
<dbReference type="Proteomes" id="UP000708208">
    <property type="component" value="Unassembled WGS sequence"/>
</dbReference>
<protein>
    <submittedName>
        <fullName evidence="1">Uncharacterized protein</fullName>
    </submittedName>
</protein>
<accession>A0A8J2PQW6</accession>
<reference evidence="1" key="1">
    <citation type="submission" date="2021-06" db="EMBL/GenBank/DDBJ databases">
        <authorList>
            <person name="Hodson N. C."/>
            <person name="Mongue J. A."/>
            <person name="Jaron S. K."/>
        </authorList>
    </citation>
    <scope>NUCLEOTIDE SEQUENCE</scope>
</reference>
<organism evidence="1 2">
    <name type="scientific">Allacma fusca</name>
    <dbReference type="NCBI Taxonomy" id="39272"/>
    <lineage>
        <taxon>Eukaryota</taxon>
        <taxon>Metazoa</taxon>
        <taxon>Ecdysozoa</taxon>
        <taxon>Arthropoda</taxon>
        <taxon>Hexapoda</taxon>
        <taxon>Collembola</taxon>
        <taxon>Symphypleona</taxon>
        <taxon>Sminthuridae</taxon>
        <taxon>Allacma</taxon>
    </lineage>
</organism>
<proteinExistence type="predicted"/>
<evidence type="ECO:0000313" key="2">
    <source>
        <dbReference type="Proteomes" id="UP000708208"/>
    </source>
</evidence>
<evidence type="ECO:0000313" key="1">
    <source>
        <dbReference type="EMBL" id="CAG7833010.1"/>
    </source>
</evidence>
<comment type="caution">
    <text evidence="1">The sequence shown here is derived from an EMBL/GenBank/DDBJ whole genome shotgun (WGS) entry which is preliminary data.</text>
</comment>
<name>A0A8J2PQW6_9HEXA</name>
<dbReference type="AlphaFoldDB" id="A0A8J2PQW6"/>
<keyword evidence="2" id="KW-1185">Reference proteome</keyword>